<comment type="caution">
    <text evidence="16">The sequence shown here is derived from an EMBL/GenBank/DDBJ whole genome shotgun (WGS) entry which is preliminary data.</text>
</comment>
<evidence type="ECO:0000259" key="14">
    <source>
        <dbReference type="Pfam" id="PF00288"/>
    </source>
</evidence>
<dbReference type="Gene3D" id="3.30.70.890">
    <property type="entry name" value="GHMP kinase, C-terminal domain"/>
    <property type="match status" value="1"/>
</dbReference>
<evidence type="ECO:0000256" key="10">
    <source>
        <dbReference type="ARBA" id="ARBA00022840"/>
    </source>
</evidence>
<evidence type="ECO:0000313" key="16">
    <source>
        <dbReference type="EMBL" id="GAA2034941.1"/>
    </source>
</evidence>
<accession>A0ABN2UD06</accession>
<sequence length="329" mass="33662">MNRVPPGRSVEVRVPASSANLGPGFDSIGLALGLWDRYVVTTSAAEGLSIAVTGEGAGDVPTDERHLVHATMRHTWGVLGVEPPVGLRIDAANGVPHSRGLGSSATAIVAGVVAAQALSLGVGAGGDEQAYAVWPAPGQPVPFDEGLAVHLSSRLEGHPDNASASVVGALTVSWMPDGTGLDRGDRTVTARIELHPGVDVVLFVPDAQLATRTARAVLPATVPLAAAAADAGRAALLVHALTSDPCHLHAATRDWLHQEPRRSSYPGTMELVDLLRSQGHAAVVSGAGPSVLVLATRDSAPAVQAGRLAGEWERLTPGVPTTGATVRAR</sequence>
<dbReference type="GO" id="GO:0016301">
    <property type="term" value="F:kinase activity"/>
    <property type="evidence" value="ECO:0007669"/>
    <property type="project" value="UniProtKB-KW"/>
</dbReference>
<evidence type="ECO:0000256" key="8">
    <source>
        <dbReference type="ARBA" id="ARBA00022741"/>
    </source>
</evidence>
<name>A0ABN2UD06_9MICO</name>
<evidence type="ECO:0000256" key="4">
    <source>
        <dbReference type="ARBA" id="ARBA00017858"/>
    </source>
</evidence>
<feature type="domain" description="GHMP kinase C-terminal" evidence="15">
    <location>
        <begin position="249"/>
        <end position="304"/>
    </location>
</feature>
<comment type="function">
    <text evidence="12 13">Catalyzes the ATP-dependent phosphorylation of L-homoserine to L-homoserine phosphate.</text>
</comment>
<evidence type="ECO:0000256" key="5">
    <source>
        <dbReference type="ARBA" id="ARBA00022605"/>
    </source>
</evidence>
<dbReference type="SUPFAM" id="SSF55060">
    <property type="entry name" value="GHMP Kinase, C-terminal domain"/>
    <property type="match status" value="1"/>
</dbReference>
<comment type="subcellular location">
    <subcellularLocation>
        <location evidence="13">Cytoplasm</location>
    </subcellularLocation>
</comment>
<dbReference type="Pfam" id="PF00288">
    <property type="entry name" value="GHMP_kinases_N"/>
    <property type="match status" value="1"/>
</dbReference>
<evidence type="ECO:0000256" key="2">
    <source>
        <dbReference type="ARBA" id="ARBA00007370"/>
    </source>
</evidence>
<evidence type="ECO:0000256" key="9">
    <source>
        <dbReference type="ARBA" id="ARBA00022777"/>
    </source>
</evidence>
<reference evidence="16 17" key="1">
    <citation type="journal article" date="2019" name="Int. J. Syst. Evol. Microbiol.">
        <title>The Global Catalogue of Microorganisms (GCM) 10K type strain sequencing project: providing services to taxonomists for standard genome sequencing and annotation.</title>
        <authorList>
            <consortium name="The Broad Institute Genomics Platform"/>
            <consortium name="The Broad Institute Genome Sequencing Center for Infectious Disease"/>
            <person name="Wu L."/>
            <person name="Ma J."/>
        </authorList>
    </citation>
    <scope>NUCLEOTIDE SEQUENCE [LARGE SCALE GENOMIC DNA]</scope>
    <source>
        <strain evidence="16 17">JCM 14283</strain>
    </source>
</reference>
<evidence type="ECO:0000256" key="13">
    <source>
        <dbReference type="HAMAP-Rule" id="MF_00384"/>
    </source>
</evidence>
<evidence type="ECO:0000313" key="17">
    <source>
        <dbReference type="Proteomes" id="UP001501285"/>
    </source>
</evidence>
<keyword evidence="17" id="KW-1185">Reference proteome</keyword>
<keyword evidence="9 13" id="KW-0418">Kinase</keyword>
<evidence type="ECO:0000256" key="1">
    <source>
        <dbReference type="ARBA" id="ARBA00005015"/>
    </source>
</evidence>
<dbReference type="EC" id="2.7.1.39" evidence="3 13"/>
<evidence type="ECO:0000256" key="6">
    <source>
        <dbReference type="ARBA" id="ARBA00022679"/>
    </source>
</evidence>
<dbReference type="EMBL" id="BAAANB010000021">
    <property type="protein sequence ID" value="GAA2034941.1"/>
    <property type="molecule type" value="Genomic_DNA"/>
</dbReference>
<protein>
    <recommendedName>
        <fullName evidence="4 13">Homoserine kinase</fullName>
        <shortName evidence="13">HK</shortName>
        <shortName evidence="13">HSK</shortName>
        <ecNumber evidence="3 13">2.7.1.39</ecNumber>
    </recommendedName>
</protein>
<keyword evidence="10 13" id="KW-0067">ATP-binding</keyword>
<dbReference type="Gene3D" id="3.30.230.10">
    <property type="match status" value="1"/>
</dbReference>
<dbReference type="SUPFAM" id="SSF54211">
    <property type="entry name" value="Ribosomal protein S5 domain 2-like"/>
    <property type="match status" value="1"/>
</dbReference>
<proteinExistence type="inferred from homology"/>
<keyword evidence="8 13" id="KW-0547">Nucleotide-binding</keyword>
<dbReference type="InterPro" id="IPR020568">
    <property type="entry name" value="Ribosomal_Su5_D2-typ_SF"/>
</dbReference>
<keyword evidence="13" id="KW-0963">Cytoplasm</keyword>
<gene>
    <name evidence="13 16" type="primary">thrB</name>
    <name evidence="16" type="ORF">GCM10009740_27100</name>
</gene>
<evidence type="ECO:0000256" key="3">
    <source>
        <dbReference type="ARBA" id="ARBA00012078"/>
    </source>
</evidence>
<evidence type="ECO:0000256" key="7">
    <source>
        <dbReference type="ARBA" id="ARBA00022697"/>
    </source>
</evidence>
<dbReference type="PROSITE" id="PS00627">
    <property type="entry name" value="GHMP_KINASES_ATP"/>
    <property type="match status" value="1"/>
</dbReference>
<dbReference type="InterPro" id="IPR006203">
    <property type="entry name" value="GHMP_knse_ATP-bd_CS"/>
</dbReference>
<dbReference type="HAMAP" id="MF_00384">
    <property type="entry name" value="Homoser_kinase"/>
    <property type="match status" value="1"/>
</dbReference>
<dbReference type="RefSeq" id="WP_343992176.1">
    <property type="nucleotide sequence ID" value="NZ_BAAANB010000021.1"/>
</dbReference>
<comment type="catalytic activity">
    <reaction evidence="11 13">
        <text>L-homoserine + ATP = O-phospho-L-homoserine + ADP + H(+)</text>
        <dbReference type="Rhea" id="RHEA:13985"/>
        <dbReference type="ChEBI" id="CHEBI:15378"/>
        <dbReference type="ChEBI" id="CHEBI:30616"/>
        <dbReference type="ChEBI" id="CHEBI:57476"/>
        <dbReference type="ChEBI" id="CHEBI:57590"/>
        <dbReference type="ChEBI" id="CHEBI:456216"/>
        <dbReference type="EC" id="2.7.1.39"/>
    </reaction>
</comment>
<dbReference type="PRINTS" id="PR00958">
    <property type="entry name" value="HOMSERKINASE"/>
</dbReference>
<evidence type="ECO:0000256" key="12">
    <source>
        <dbReference type="ARBA" id="ARBA00049954"/>
    </source>
</evidence>
<dbReference type="InterPro" id="IPR013750">
    <property type="entry name" value="GHMP_kinase_C_dom"/>
</dbReference>
<keyword evidence="5 13" id="KW-0028">Amino-acid biosynthesis</keyword>
<dbReference type="Proteomes" id="UP001501285">
    <property type="component" value="Unassembled WGS sequence"/>
</dbReference>
<keyword evidence="7 13" id="KW-0791">Threonine biosynthesis</keyword>
<dbReference type="InterPro" id="IPR036554">
    <property type="entry name" value="GHMP_kinase_C_sf"/>
</dbReference>
<feature type="domain" description="GHMP kinase N-terminal" evidence="14">
    <location>
        <begin position="77"/>
        <end position="128"/>
    </location>
</feature>
<feature type="binding site" evidence="13">
    <location>
        <begin position="96"/>
        <end position="106"/>
    </location>
    <ligand>
        <name>ATP</name>
        <dbReference type="ChEBI" id="CHEBI:30616"/>
    </ligand>
</feature>
<comment type="pathway">
    <text evidence="1 13">Amino-acid biosynthesis; L-threonine biosynthesis; L-threonine from L-aspartate: step 4/5.</text>
</comment>
<dbReference type="Pfam" id="PF08544">
    <property type="entry name" value="GHMP_kinases_C"/>
    <property type="match status" value="1"/>
</dbReference>
<comment type="similarity">
    <text evidence="2 13">Belongs to the GHMP kinase family. Homoserine kinase subfamily.</text>
</comment>
<keyword evidence="6 13" id="KW-0808">Transferase</keyword>
<evidence type="ECO:0000259" key="15">
    <source>
        <dbReference type="Pfam" id="PF08544"/>
    </source>
</evidence>
<dbReference type="PIRSF" id="PIRSF000676">
    <property type="entry name" value="Homoser_kin"/>
    <property type="match status" value="1"/>
</dbReference>
<dbReference type="InterPro" id="IPR006204">
    <property type="entry name" value="GHMP_kinase_N_dom"/>
</dbReference>
<dbReference type="PANTHER" id="PTHR20861:SF1">
    <property type="entry name" value="HOMOSERINE KINASE"/>
    <property type="match status" value="1"/>
</dbReference>
<dbReference type="InterPro" id="IPR000870">
    <property type="entry name" value="Homoserine_kinase"/>
</dbReference>
<dbReference type="PANTHER" id="PTHR20861">
    <property type="entry name" value="HOMOSERINE/4-DIPHOSPHOCYTIDYL-2-C-METHYL-D-ERYTHRITOL KINASE"/>
    <property type="match status" value="1"/>
</dbReference>
<evidence type="ECO:0000256" key="11">
    <source>
        <dbReference type="ARBA" id="ARBA00049375"/>
    </source>
</evidence>
<dbReference type="InterPro" id="IPR014721">
    <property type="entry name" value="Ribsml_uS5_D2-typ_fold_subgr"/>
</dbReference>
<organism evidence="16 17">
    <name type="scientific">Terrabacter terrae</name>
    <dbReference type="NCBI Taxonomy" id="318434"/>
    <lineage>
        <taxon>Bacteria</taxon>
        <taxon>Bacillati</taxon>
        <taxon>Actinomycetota</taxon>
        <taxon>Actinomycetes</taxon>
        <taxon>Micrococcales</taxon>
        <taxon>Intrasporangiaceae</taxon>
        <taxon>Terrabacter</taxon>
    </lineage>
</organism>